<dbReference type="PROSITE" id="PS50110">
    <property type="entry name" value="RESPONSE_REGULATORY"/>
    <property type="match status" value="1"/>
</dbReference>
<dbReference type="Pfam" id="PF00486">
    <property type="entry name" value="Trans_reg_C"/>
    <property type="match status" value="1"/>
</dbReference>
<feature type="modified residue" description="4-aspartylphosphate" evidence="6">
    <location>
        <position position="54"/>
    </location>
</feature>
<dbReference type="InterPro" id="IPR036388">
    <property type="entry name" value="WH-like_DNA-bd_sf"/>
</dbReference>
<organism evidence="10 11">
    <name type="scientific">Thalassorhabdus alkalitolerans</name>
    <dbReference type="NCBI Taxonomy" id="2282697"/>
    <lineage>
        <taxon>Bacteria</taxon>
        <taxon>Bacillati</taxon>
        <taxon>Bacillota</taxon>
        <taxon>Bacilli</taxon>
        <taxon>Bacillales</taxon>
        <taxon>Bacillaceae</taxon>
        <taxon>Thalassorhabdus</taxon>
    </lineage>
</organism>
<feature type="domain" description="OmpR/PhoB-type" evidence="9">
    <location>
        <begin position="131"/>
        <end position="230"/>
    </location>
</feature>
<dbReference type="Pfam" id="PF00072">
    <property type="entry name" value="Response_reg"/>
    <property type="match status" value="1"/>
</dbReference>
<keyword evidence="4 7" id="KW-0238">DNA-binding</keyword>
<reference evidence="11" key="1">
    <citation type="journal article" date="2019" name="Int. J. Syst. Evol. Microbiol.">
        <title>The Global Catalogue of Microorganisms (GCM) 10K type strain sequencing project: providing services to taxonomists for standard genome sequencing and annotation.</title>
        <authorList>
            <consortium name="The Broad Institute Genomics Platform"/>
            <consortium name="The Broad Institute Genome Sequencing Center for Infectious Disease"/>
            <person name="Wu L."/>
            <person name="Ma J."/>
        </authorList>
    </citation>
    <scope>NUCLEOTIDE SEQUENCE [LARGE SCALE GENOMIC DNA]</scope>
    <source>
        <strain evidence="11">CECT 7184</strain>
    </source>
</reference>
<dbReference type="InterPro" id="IPR001789">
    <property type="entry name" value="Sig_transdc_resp-reg_receiver"/>
</dbReference>
<evidence type="ECO:0000256" key="3">
    <source>
        <dbReference type="ARBA" id="ARBA00023015"/>
    </source>
</evidence>
<name>A0ABW0YK88_9BACI</name>
<keyword evidence="11" id="KW-1185">Reference proteome</keyword>
<protein>
    <submittedName>
        <fullName evidence="10">Response regulator transcription factor</fullName>
    </submittedName>
</protein>
<dbReference type="SMART" id="SM00448">
    <property type="entry name" value="REC"/>
    <property type="match status" value="1"/>
</dbReference>
<keyword evidence="5" id="KW-0804">Transcription</keyword>
<keyword evidence="1 6" id="KW-0597">Phosphoprotein</keyword>
<dbReference type="Proteomes" id="UP001596142">
    <property type="component" value="Unassembled WGS sequence"/>
</dbReference>
<dbReference type="Gene3D" id="1.10.10.10">
    <property type="entry name" value="Winged helix-like DNA-binding domain superfamily/Winged helix DNA-binding domain"/>
    <property type="match status" value="1"/>
</dbReference>
<dbReference type="InterPro" id="IPR039420">
    <property type="entry name" value="WalR-like"/>
</dbReference>
<dbReference type="SUPFAM" id="SSF52172">
    <property type="entry name" value="CheY-like"/>
    <property type="match status" value="1"/>
</dbReference>
<dbReference type="Gene3D" id="6.10.250.690">
    <property type="match status" value="1"/>
</dbReference>
<dbReference type="PANTHER" id="PTHR48111">
    <property type="entry name" value="REGULATOR OF RPOS"/>
    <property type="match status" value="1"/>
</dbReference>
<dbReference type="InterPro" id="IPR001867">
    <property type="entry name" value="OmpR/PhoB-type_DNA-bd"/>
</dbReference>
<accession>A0ABW0YK88</accession>
<evidence type="ECO:0000259" key="9">
    <source>
        <dbReference type="PROSITE" id="PS51755"/>
    </source>
</evidence>
<evidence type="ECO:0000256" key="2">
    <source>
        <dbReference type="ARBA" id="ARBA00023012"/>
    </source>
</evidence>
<comment type="caution">
    <text evidence="10">The sequence shown here is derived from an EMBL/GenBank/DDBJ whole genome shotgun (WGS) entry which is preliminary data.</text>
</comment>
<feature type="domain" description="Response regulatory" evidence="8">
    <location>
        <begin position="5"/>
        <end position="118"/>
    </location>
</feature>
<dbReference type="SMART" id="SM00862">
    <property type="entry name" value="Trans_reg_C"/>
    <property type="match status" value="1"/>
</dbReference>
<evidence type="ECO:0000256" key="5">
    <source>
        <dbReference type="ARBA" id="ARBA00023163"/>
    </source>
</evidence>
<evidence type="ECO:0000313" key="11">
    <source>
        <dbReference type="Proteomes" id="UP001596142"/>
    </source>
</evidence>
<evidence type="ECO:0000256" key="4">
    <source>
        <dbReference type="ARBA" id="ARBA00023125"/>
    </source>
</evidence>
<feature type="DNA-binding region" description="OmpR/PhoB-type" evidence="7">
    <location>
        <begin position="131"/>
        <end position="230"/>
    </location>
</feature>
<dbReference type="Gene3D" id="3.40.50.2300">
    <property type="match status" value="1"/>
</dbReference>
<evidence type="ECO:0000256" key="1">
    <source>
        <dbReference type="ARBA" id="ARBA00022553"/>
    </source>
</evidence>
<keyword evidence="2" id="KW-0902">Two-component regulatory system</keyword>
<sequence length="234" mass="26841">MGNRKILIVDDEWSMRNLLKIYLHKEGFDYSEATNGKEALQTIGSSSFEVIVLDLMMPDMDGIEVCKKIRDQSDVPILMLTARKETKDKVEGLNMGADDYLTKPFEPEELVARINSLIRRKSTSILPTVKEKVLKIDGLTIDHVSRKVIVHQSVIEVTPKEFDLLYLLANHPERVYTRENILDIIWEGDFIGYERTVDTHVKSIRSKLRKAGLPFNPIETVWGVGYKFNPGHKQ</sequence>
<proteinExistence type="predicted"/>
<evidence type="ECO:0000259" key="8">
    <source>
        <dbReference type="PROSITE" id="PS50110"/>
    </source>
</evidence>
<dbReference type="PROSITE" id="PS51755">
    <property type="entry name" value="OMPR_PHOB"/>
    <property type="match status" value="1"/>
</dbReference>
<dbReference type="EMBL" id="JBHSOZ010000003">
    <property type="protein sequence ID" value="MFC5711897.1"/>
    <property type="molecule type" value="Genomic_DNA"/>
</dbReference>
<evidence type="ECO:0000313" key="10">
    <source>
        <dbReference type="EMBL" id="MFC5711897.1"/>
    </source>
</evidence>
<gene>
    <name evidence="10" type="ORF">ACFPU1_03810</name>
</gene>
<dbReference type="PANTHER" id="PTHR48111:SF21">
    <property type="entry name" value="DNA-BINDING DUAL MASTER TRANSCRIPTIONAL REGULATOR RPAA"/>
    <property type="match status" value="1"/>
</dbReference>
<dbReference type="InterPro" id="IPR011006">
    <property type="entry name" value="CheY-like_superfamily"/>
</dbReference>
<evidence type="ECO:0000256" key="7">
    <source>
        <dbReference type="PROSITE-ProRule" id="PRU01091"/>
    </source>
</evidence>
<dbReference type="CDD" id="cd00383">
    <property type="entry name" value="trans_reg_C"/>
    <property type="match status" value="1"/>
</dbReference>
<dbReference type="RefSeq" id="WP_385938794.1">
    <property type="nucleotide sequence ID" value="NZ_JBHSOZ010000003.1"/>
</dbReference>
<evidence type="ECO:0000256" key="6">
    <source>
        <dbReference type="PROSITE-ProRule" id="PRU00169"/>
    </source>
</evidence>
<keyword evidence="3" id="KW-0805">Transcription regulation</keyword>